<reference evidence="9 10" key="1">
    <citation type="submission" date="2016-10" db="EMBL/GenBank/DDBJ databases">
        <authorList>
            <person name="de Groot N.N."/>
        </authorList>
    </citation>
    <scope>NUCLEOTIDE SEQUENCE [LARGE SCALE GENOMIC DNA]</scope>
    <source>
        <strain evidence="9 10">CGMCC 1.7659</strain>
    </source>
</reference>
<gene>
    <name evidence="9" type="ORF">SAMN05216289_10518</name>
</gene>
<keyword evidence="10" id="KW-1185">Reference proteome</keyword>
<comment type="similarity">
    <text evidence="1 8">Belongs to the SOS response-associated peptidase family.</text>
</comment>
<sequence>MCGRYSSYYTWREIWEFSGGLQLTVPAEDPQPAYNLAPTQPGWVLVGEGEGKARATQMRWGLIPAWARDAKIAYSTINARVETASSKPAFRSAWKSRRCLVPASGYYEWPGEGRQKQPYYIHATDSPVILFAGLWERWSPKDGEPIETYSIVTMDAAGDLARLHDRMPLMLPPDLHRDWIEGDGEQATAIAQAAPIPALTWHAVGKAVGNVRNQGPQLIEPVDALLPELLPEE</sequence>
<keyword evidence="3" id="KW-0227">DNA damage</keyword>
<dbReference type="SUPFAM" id="SSF143081">
    <property type="entry name" value="BB1717-like"/>
    <property type="match status" value="1"/>
</dbReference>
<dbReference type="AlphaFoldDB" id="A0A1I4WHW7"/>
<dbReference type="GO" id="GO:0106300">
    <property type="term" value="P:protein-DNA covalent cross-linking repair"/>
    <property type="evidence" value="ECO:0007669"/>
    <property type="project" value="InterPro"/>
</dbReference>
<dbReference type="PANTHER" id="PTHR13604:SF0">
    <property type="entry name" value="ABASIC SITE PROCESSING PROTEIN HMCES"/>
    <property type="match status" value="1"/>
</dbReference>
<dbReference type="Pfam" id="PF02586">
    <property type="entry name" value="SRAP"/>
    <property type="match status" value="1"/>
</dbReference>
<dbReference type="PANTHER" id="PTHR13604">
    <property type="entry name" value="DC12-RELATED"/>
    <property type="match status" value="1"/>
</dbReference>
<evidence type="ECO:0000256" key="7">
    <source>
        <dbReference type="ARBA" id="ARBA00023239"/>
    </source>
</evidence>
<dbReference type="Proteomes" id="UP000198575">
    <property type="component" value="Unassembled WGS sequence"/>
</dbReference>
<protein>
    <recommendedName>
        <fullName evidence="8">Abasic site processing protein</fullName>
        <ecNumber evidence="8">3.4.-.-</ecNumber>
    </recommendedName>
</protein>
<keyword evidence="7" id="KW-0456">Lyase</keyword>
<proteinExistence type="inferred from homology"/>
<keyword evidence="2 8" id="KW-0645">Protease</keyword>
<dbReference type="EMBL" id="FOVF01000005">
    <property type="protein sequence ID" value="SFN13027.1"/>
    <property type="molecule type" value="Genomic_DNA"/>
</dbReference>
<name>A0A1I4WHW7_9GAMM</name>
<evidence type="ECO:0000256" key="8">
    <source>
        <dbReference type="RuleBase" id="RU364100"/>
    </source>
</evidence>
<dbReference type="STRING" id="578942.SAMN05216289_10518"/>
<dbReference type="GO" id="GO:0008233">
    <property type="term" value="F:peptidase activity"/>
    <property type="evidence" value="ECO:0007669"/>
    <property type="project" value="UniProtKB-KW"/>
</dbReference>
<evidence type="ECO:0000313" key="10">
    <source>
        <dbReference type="Proteomes" id="UP000198575"/>
    </source>
</evidence>
<dbReference type="InterPro" id="IPR036590">
    <property type="entry name" value="SRAP-like"/>
</dbReference>
<dbReference type="Gene3D" id="3.90.1680.10">
    <property type="entry name" value="SOS response associated peptidase-like"/>
    <property type="match status" value="1"/>
</dbReference>
<evidence type="ECO:0000313" key="9">
    <source>
        <dbReference type="EMBL" id="SFN13027.1"/>
    </source>
</evidence>
<dbReference type="GO" id="GO:0006508">
    <property type="term" value="P:proteolysis"/>
    <property type="evidence" value="ECO:0007669"/>
    <property type="project" value="UniProtKB-KW"/>
</dbReference>
<keyword evidence="5" id="KW-0190">Covalent protein-DNA linkage</keyword>
<evidence type="ECO:0000256" key="4">
    <source>
        <dbReference type="ARBA" id="ARBA00022801"/>
    </source>
</evidence>
<keyword evidence="6" id="KW-0238">DNA-binding</keyword>
<dbReference type="GO" id="GO:0016829">
    <property type="term" value="F:lyase activity"/>
    <property type="evidence" value="ECO:0007669"/>
    <property type="project" value="UniProtKB-KW"/>
</dbReference>
<evidence type="ECO:0000256" key="2">
    <source>
        <dbReference type="ARBA" id="ARBA00022670"/>
    </source>
</evidence>
<organism evidence="9 10">
    <name type="scientific">Dokdonella immobilis</name>
    <dbReference type="NCBI Taxonomy" id="578942"/>
    <lineage>
        <taxon>Bacteria</taxon>
        <taxon>Pseudomonadati</taxon>
        <taxon>Pseudomonadota</taxon>
        <taxon>Gammaproteobacteria</taxon>
        <taxon>Lysobacterales</taxon>
        <taxon>Rhodanobacteraceae</taxon>
        <taxon>Dokdonella</taxon>
    </lineage>
</organism>
<dbReference type="InterPro" id="IPR003738">
    <property type="entry name" value="SRAP"/>
</dbReference>
<evidence type="ECO:0000256" key="5">
    <source>
        <dbReference type="ARBA" id="ARBA00023124"/>
    </source>
</evidence>
<dbReference type="GO" id="GO:0003697">
    <property type="term" value="F:single-stranded DNA binding"/>
    <property type="evidence" value="ECO:0007669"/>
    <property type="project" value="InterPro"/>
</dbReference>
<accession>A0A1I4WHW7</accession>
<evidence type="ECO:0000256" key="3">
    <source>
        <dbReference type="ARBA" id="ARBA00022763"/>
    </source>
</evidence>
<evidence type="ECO:0000256" key="1">
    <source>
        <dbReference type="ARBA" id="ARBA00008136"/>
    </source>
</evidence>
<keyword evidence="4 8" id="KW-0378">Hydrolase</keyword>
<dbReference type="EC" id="3.4.-.-" evidence="8"/>
<evidence type="ECO:0000256" key="6">
    <source>
        <dbReference type="ARBA" id="ARBA00023125"/>
    </source>
</evidence>